<keyword evidence="1" id="KW-1133">Transmembrane helix</keyword>
<dbReference type="Pfam" id="PF09898">
    <property type="entry name" value="DUF2125"/>
    <property type="match status" value="1"/>
</dbReference>
<dbReference type="EMBL" id="SMTL01000004">
    <property type="protein sequence ID" value="TDK34561.1"/>
    <property type="molecule type" value="Genomic_DNA"/>
</dbReference>
<gene>
    <name evidence="2" type="ORF">E2F50_17145</name>
</gene>
<protein>
    <submittedName>
        <fullName evidence="2">DUF2125 domain-containing protein</fullName>
    </submittedName>
</protein>
<feature type="transmembrane region" description="Helical" evidence="1">
    <location>
        <begin position="12"/>
        <end position="34"/>
    </location>
</feature>
<comment type="caution">
    <text evidence="2">The sequence shown here is derived from an EMBL/GenBank/DDBJ whole genome shotgun (WGS) entry which is preliminary data.</text>
</comment>
<keyword evidence="1" id="KW-0472">Membrane</keyword>
<accession>A0A4R5UGA2</accession>
<dbReference type="Proteomes" id="UP000295238">
    <property type="component" value="Unassembled WGS sequence"/>
</dbReference>
<dbReference type="AlphaFoldDB" id="A0A4R5UGA2"/>
<dbReference type="InterPro" id="IPR018666">
    <property type="entry name" value="DUF2125"/>
</dbReference>
<keyword evidence="1" id="KW-0812">Transmembrane</keyword>
<organism evidence="2 3">
    <name type="scientific">Rhizobium deserti</name>
    <dbReference type="NCBI Taxonomy" id="2547961"/>
    <lineage>
        <taxon>Bacteria</taxon>
        <taxon>Pseudomonadati</taxon>
        <taxon>Pseudomonadota</taxon>
        <taxon>Alphaproteobacteria</taxon>
        <taxon>Hyphomicrobiales</taxon>
        <taxon>Rhizobiaceae</taxon>
        <taxon>Rhizobium/Agrobacterium group</taxon>
        <taxon>Rhizobium</taxon>
    </lineage>
</organism>
<dbReference type="RefSeq" id="WP_133317398.1">
    <property type="nucleotide sequence ID" value="NZ_SMTL01000004.1"/>
</dbReference>
<name>A0A4R5UGA2_9HYPH</name>
<evidence type="ECO:0000313" key="3">
    <source>
        <dbReference type="Proteomes" id="UP000295238"/>
    </source>
</evidence>
<keyword evidence="3" id="KW-1185">Reference proteome</keyword>
<reference evidence="2 3" key="1">
    <citation type="submission" date="2019-03" db="EMBL/GenBank/DDBJ databases">
        <title>Rhizobium sp. nov., an bacterium isolated from biocrust in Mu Us Desert.</title>
        <authorList>
            <person name="Lixiong L."/>
        </authorList>
    </citation>
    <scope>NUCLEOTIDE SEQUENCE [LARGE SCALE GENOMIC DNA]</scope>
    <source>
        <strain evidence="2 3">SPY-1</strain>
    </source>
</reference>
<sequence length="334" mass="35274">MAASSRAGVRGKLWLLACGVVLAIALYTGGWFYAASILRENTLALLGSREAKGFSAECTDAEYRGYPFRIGLFCSKVAVDDRVNGISATFGALRSAAQVYDSGHIVWEMDAPAEVRTGRGLTISSTWKSLQSSLSAKLKGVERASVVIQDGETTAVSSANGQSFDIRAARTEIHLRQNGPDLDAAVTLTDTDTAMNGMPQLLPRLTADIDLRLAGRAGMIDGSDPSGAALRGTQGEMREFRADLGKGRVMLLSGPFSFDDQGRLSGKLKLRIEQLAAWQKSLGEAFPDIAPTLETAVSMLSALGGGTNASLNITIKRGKILAGGLIPVGEIPPI</sequence>
<evidence type="ECO:0000256" key="1">
    <source>
        <dbReference type="SAM" id="Phobius"/>
    </source>
</evidence>
<dbReference type="OrthoDB" id="7169664at2"/>
<evidence type="ECO:0000313" key="2">
    <source>
        <dbReference type="EMBL" id="TDK34561.1"/>
    </source>
</evidence>
<proteinExistence type="predicted"/>